<dbReference type="AlphaFoldDB" id="A0AAJ0M7F8"/>
<dbReference type="InterPro" id="IPR050167">
    <property type="entry name" value="Ser_Thr_protein_kinase"/>
</dbReference>
<dbReference type="InterPro" id="IPR000719">
    <property type="entry name" value="Prot_kinase_dom"/>
</dbReference>
<keyword evidence="3" id="KW-1185">Reference proteome</keyword>
<dbReference type="Pfam" id="PF07714">
    <property type="entry name" value="PK_Tyr_Ser-Thr"/>
    <property type="match status" value="1"/>
</dbReference>
<dbReference type="GO" id="GO:0005737">
    <property type="term" value="C:cytoplasm"/>
    <property type="evidence" value="ECO:0007669"/>
    <property type="project" value="TreeGrafter"/>
</dbReference>
<dbReference type="GeneID" id="87889489"/>
<reference evidence="2" key="2">
    <citation type="submission" date="2023-06" db="EMBL/GenBank/DDBJ databases">
        <authorList>
            <consortium name="Lawrence Berkeley National Laboratory"/>
            <person name="Mondo S.J."/>
            <person name="Hensen N."/>
            <person name="Bonometti L."/>
            <person name="Westerberg I."/>
            <person name="Brannstrom I.O."/>
            <person name="Guillou S."/>
            <person name="Cros-Aarteil S."/>
            <person name="Calhoun S."/>
            <person name="Haridas S."/>
            <person name="Kuo A."/>
            <person name="Pangilinan J."/>
            <person name="Riley R."/>
            <person name="Labutti K."/>
            <person name="Andreopoulos B."/>
            <person name="Lipzen A."/>
            <person name="Chen C."/>
            <person name="Yanf M."/>
            <person name="Daum C."/>
            <person name="Ng V."/>
            <person name="Clum A."/>
            <person name="Steindorff A."/>
            <person name="Ohm R."/>
            <person name="Martin F."/>
            <person name="Silar P."/>
            <person name="Natvig D."/>
            <person name="Lalanne C."/>
            <person name="Gautier V."/>
            <person name="Ament-Velasquez S.L."/>
            <person name="Kruys A."/>
            <person name="Hutchinson M.I."/>
            <person name="Powell A.J."/>
            <person name="Barry K."/>
            <person name="Miller A.N."/>
            <person name="Grigoriev I.V."/>
            <person name="Debuchy R."/>
            <person name="Gladieux P."/>
            <person name="Thoren M.H."/>
            <person name="Johannesson H."/>
        </authorList>
    </citation>
    <scope>NUCLEOTIDE SEQUENCE</scope>
    <source>
        <strain evidence="2">CBS 333.67</strain>
    </source>
</reference>
<dbReference type="PANTHER" id="PTHR23257">
    <property type="entry name" value="SERINE-THREONINE PROTEIN KINASE"/>
    <property type="match status" value="1"/>
</dbReference>
<dbReference type="GO" id="GO:0005524">
    <property type="term" value="F:ATP binding"/>
    <property type="evidence" value="ECO:0007669"/>
    <property type="project" value="InterPro"/>
</dbReference>
<dbReference type="Proteomes" id="UP001273166">
    <property type="component" value="Unassembled WGS sequence"/>
</dbReference>
<organism evidence="2 3">
    <name type="scientific">Chaetomium strumarium</name>
    <dbReference type="NCBI Taxonomy" id="1170767"/>
    <lineage>
        <taxon>Eukaryota</taxon>
        <taxon>Fungi</taxon>
        <taxon>Dikarya</taxon>
        <taxon>Ascomycota</taxon>
        <taxon>Pezizomycotina</taxon>
        <taxon>Sordariomycetes</taxon>
        <taxon>Sordariomycetidae</taxon>
        <taxon>Sordariales</taxon>
        <taxon>Chaetomiaceae</taxon>
        <taxon>Chaetomium</taxon>
    </lineage>
</organism>
<dbReference type="SUPFAM" id="SSF56112">
    <property type="entry name" value="Protein kinase-like (PK-like)"/>
    <property type="match status" value="1"/>
</dbReference>
<accession>A0AAJ0M7F8</accession>
<proteinExistence type="predicted"/>
<protein>
    <submittedName>
        <fullName evidence="2">Kinase-like domain-containing protein</fullName>
    </submittedName>
</protein>
<dbReference type="InterPro" id="IPR001245">
    <property type="entry name" value="Ser-Thr/Tyr_kinase_cat_dom"/>
</dbReference>
<dbReference type="PROSITE" id="PS50011">
    <property type="entry name" value="PROTEIN_KINASE_DOM"/>
    <property type="match status" value="1"/>
</dbReference>
<keyword evidence="2" id="KW-0418">Kinase</keyword>
<sequence>MKPVQPRVIGVGTTCYATTTDDKTVLKGHQVWPGGNLVFDYGDSCEERLAREATIYKHLGRHPQILECFGLEEVHPGIHSLRLEIAPLGSLRAYMRQMANNPPPVLCRLRMALDVATGLGYLHSRGVMACDLSSTNLFVFDDLNVKLGDFGGALLEGADFEWDQTHDTRYHLPARGRAYDEVPIMKRELFSLGYARDEFPSLGGNAARQIIQNC</sequence>
<dbReference type="InterPro" id="IPR011009">
    <property type="entry name" value="Kinase-like_dom_sf"/>
</dbReference>
<name>A0AAJ0M7F8_9PEZI</name>
<reference evidence="2" key="1">
    <citation type="journal article" date="2023" name="Mol. Phylogenet. Evol.">
        <title>Genome-scale phylogeny and comparative genomics of the fungal order Sordariales.</title>
        <authorList>
            <person name="Hensen N."/>
            <person name="Bonometti L."/>
            <person name="Westerberg I."/>
            <person name="Brannstrom I.O."/>
            <person name="Guillou S."/>
            <person name="Cros-Aarteil S."/>
            <person name="Calhoun S."/>
            <person name="Haridas S."/>
            <person name="Kuo A."/>
            <person name="Mondo S."/>
            <person name="Pangilinan J."/>
            <person name="Riley R."/>
            <person name="LaButti K."/>
            <person name="Andreopoulos B."/>
            <person name="Lipzen A."/>
            <person name="Chen C."/>
            <person name="Yan M."/>
            <person name="Daum C."/>
            <person name="Ng V."/>
            <person name="Clum A."/>
            <person name="Steindorff A."/>
            <person name="Ohm R.A."/>
            <person name="Martin F."/>
            <person name="Silar P."/>
            <person name="Natvig D.O."/>
            <person name="Lalanne C."/>
            <person name="Gautier V."/>
            <person name="Ament-Velasquez S.L."/>
            <person name="Kruys A."/>
            <person name="Hutchinson M.I."/>
            <person name="Powell A.J."/>
            <person name="Barry K."/>
            <person name="Miller A.N."/>
            <person name="Grigoriev I.V."/>
            <person name="Debuchy R."/>
            <person name="Gladieux P."/>
            <person name="Hiltunen Thoren M."/>
            <person name="Johannesson H."/>
        </authorList>
    </citation>
    <scope>NUCLEOTIDE SEQUENCE</scope>
    <source>
        <strain evidence="2">CBS 333.67</strain>
    </source>
</reference>
<keyword evidence="2" id="KW-0808">Transferase</keyword>
<dbReference type="RefSeq" id="XP_062727470.1">
    <property type="nucleotide sequence ID" value="XM_062870660.1"/>
</dbReference>
<dbReference type="GO" id="GO:0007165">
    <property type="term" value="P:signal transduction"/>
    <property type="evidence" value="ECO:0007669"/>
    <property type="project" value="TreeGrafter"/>
</dbReference>
<gene>
    <name evidence="2" type="ORF">B0T15DRAFT_565193</name>
</gene>
<dbReference type="GO" id="GO:0004672">
    <property type="term" value="F:protein kinase activity"/>
    <property type="evidence" value="ECO:0007669"/>
    <property type="project" value="InterPro"/>
</dbReference>
<evidence type="ECO:0000313" key="2">
    <source>
        <dbReference type="EMBL" id="KAK3311690.1"/>
    </source>
</evidence>
<dbReference type="Gene3D" id="1.10.510.10">
    <property type="entry name" value="Transferase(Phosphotransferase) domain 1"/>
    <property type="match status" value="1"/>
</dbReference>
<evidence type="ECO:0000313" key="3">
    <source>
        <dbReference type="Proteomes" id="UP001273166"/>
    </source>
</evidence>
<feature type="domain" description="Protein kinase" evidence="1">
    <location>
        <begin position="1"/>
        <end position="214"/>
    </location>
</feature>
<dbReference type="EMBL" id="JAUDZG010000001">
    <property type="protein sequence ID" value="KAK3311690.1"/>
    <property type="molecule type" value="Genomic_DNA"/>
</dbReference>
<evidence type="ECO:0000259" key="1">
    <source>
        <dbReference type="PROSITE" id="PS50011"/>
    </source>
</evidence>
<dbReference type="PANTHER" id="PTHR23257:SF963">
    <property type="entry name" value="AT08303P"/>
    <property type="match status" value="1"/>
</dbReference>
<comment type="caution">
    <text evidence="2">The sequence shown here is derived from an EMBL/GenBank/DDBJ whole genome shotgun (WGS) entry which is preliminary data.</text>
</comment>